<dbReference type="CTD" id="43256"/>
<name>A0A7G3AUT5_LUTLO</name>
<evidence type="ECO:0000256" key="5">
    <source>
        <dbReference type="SAM" id="SignalP"/>
    </source>
</evidence>
<keyword evidence="3" id="KW-0325">Glycoprotein</keyword>
<evidence type="ECO:0000313" key="7">
    <source>
        <dbReference type="EMBL" id="MBC1176120.1"/>
    </source>
</evidence>
<dbReference type="OrthoDB" id="6359065at2759"/>
<dbReference type="Pfam" id="PF16077">
    <property type="entry name" value="Spaetzle"/>
    <property type="match status" value="1"/>
</dbReference>
<evidence type="ECO:0000256" key="3">
    <source>
        <dbReference type="ARBA" id="ARBA00023180"/>
    </source>
</evidence>
<protein>
    <submittedName>
        <fullName evidence="7">Protein spaetzle isoform x2 cimex lectularius</fullName>
    </submittedName>
</protein>
<keyword evidence="2" id="KW-1015">Disulfide bond</keyword>
<accession>A0A7G3AUT5</accession>
<sequence>MINMQFHRIIFFGLFMISVSGTPWTLRRSVSFVTRQAYISGTTDGYEKKSAASANDRMVFLDSDEDTSNASAEENDTVATRIGTSPRRTRPRRPPSTNYTEALVYRDENGELKYKQGPSYQLNTHGISTIKPESSSATRGKRDKIYFPGERESSDPMSNIQKPDCAKDSTFCVEDKNYPKSHIESLLEKNYKQYAEFVTEDYITADLTQRNDIPGEESLCESYENKVYPTSGVNRDNKWLYIINQSNFTQGVRIEECRRKGQPCSLASLFPPTYVSECKQKFQYRQLLALDERGEIIKDFFRLPSCCKCYVRQG</sequence>
<dbReference type="GeneID" id="129785881"/>
<evidence type="ECO:0000256" key="2">
    <source>
        <dbReference type="ARBA" id="ARBA00023157"/>
    </source>
</evidence>
<feature type="compositionally biased region" description="Polar residues" evidence="4">
    <location>
        <begin position="118"/>
        <end position="138"/>
    </location>
</feature>
<keyword evidence="1 5" id="KW-0732">Signal</keyword>
<dbReference type="GO" id="GO:0005121">
    <property type="term" value="F:Toll binding"/>
    <property type="evidence" value="ECO:0007669"/>
    <property type="project" value="TreeGrafter"/>
</dbReference>
<feature type="chain" id="PRO_5028867057" evidence="5">
    <location>
        <begin position="22"/>
        <end position="314"/>
    </location>
</feature>
<dbReference type="RefSeq" id="XP_055676520.1">
    <property type="nucleotide sequence ID" value="XM_055820545.1"/>
</dbReference>
<dbReference type="GO" id="GO:0005615">
    <property type="term" value="C:extracellular space"/>
    <property type="evidence" value="ECO:0007669"/>
    <property type="project" value="UniProtKB-ARBA"/>
</dbReference>
<dbReference type="InterPro" id="IPR029034">
    <property type="entry name" value="Cystine-knot_cytokine"/>
</dbReference>
<dbReference type="SUPFAM" id="SSF57501">
    <property type="entry name" value="Cystine-knot cytokines"/>
    <property type="match status" value="1"/>
</dbReference>
<dbReference type="GO" id="GO:0021556">
    <property type="term" value="P:central nervous system formation"/>
    <property type="evidence" value="ECO:0007669"/>
    <property type="project" value="TreeGrafter"/>
</dbReference>
<feature type="domain" description="Spaetzle" evidence="6">
    <location>
        <begin position="218"/>
        <end position="311"/>
    </location>
</feature>
<dbReference type="PANTHER" id="PTHR23199:SF12">
    <property type="entry name" value="NEUROTROPHIN 1-RELATED"/>
    <property type="match status" value="1"/>
</dbReference>
<evidence type="ECO:0000256" key="4">
    <source>
        <dbReference type="SAM" id="MobiDB-lite"/>
    </source>
</evidence>
<dbReference type="VEuPathDB" id="VectorBase:LLONM1_011371"/>
<dbReference type="Gene3D" id="2.10.90.10">
    <property type="entry name" value="Cystine-knot cytokines"/>
    <property type="match status" value="1"/>
</dbReference>
<evidence type="ECO:0000256" key="1">
    <source>
        <dbReference type="ARBA" id="ARBA00022729"/>
    </source>
</evidence>
<organism evidence="7">
    <name type="scientific">Lutzomyia longipalpis</name>
    <name type="common">Sand fly</name>
    <dbReference type="NCBI Taxonomy" id="7200"/>
    <lineage>
        <taxon>Eukaryota</taxon>
        <taxon>Metazoa</taxon>
        <taxon>Ecdysozoa</taxon>
        <taxon>Arthropoda</taxon>
        <taxon>Hexapoda</taxon>
        <taxon>Insecta</taxon>
        <taxon>Pterygota</taxon>
        <taxon>Neoptera</taxon>
        <taxon>Endopterygota</taxon>
        <taxon>Diptera</taxon>
        <taxon>Nematocera</taxon>
        <taxon>Psychodoidea</taxon>
        <taxon>Psychodidae</taxon>
        <taxon>Lutzomyia</taxon>
        <taxon>Lutzomyia</taxon>
    </lineage>
</organism>
<proteinExistence type="predicted"/>
<dbReference type="InterPro" id="IPR052444">
    <property type="entry name" value="Spz/Toll_ligand-like"/>
</dbReference>
<feature type="region of interest" description="Disordered" evidence="4">
    <location>
        <begin position="118"/>
        <end position="140"/>
    </location>
</feature>
<dbReference type="FunFam" id="2.10.90.10:FF:000056">
    <property type="entry name" value="Protein spaetzle"/>
    <property type="match status" value="1"/>
</dbReference>
<evidence type="ECO:0000259" key="6">
    <source>
        <dbReference type="Pfam" id="PF16077"/>
    </source>
</evidence>
<dbReference type="InterPro" id="IPR032104">
    <property type="entry name" value="Spaetzle"/>
</dbReference>
<dbReference type="AlphaFoldDB" id="A0A7G3AUT5"/>
<feature type="signal peptide" evidence="5">
    <location>
        <begin position="1"/>
        <end position="21"/>
    </location>
</feature>
<dbReference type="GO" id="GO:0008083">
    <property type="term" value="F:growth factor activity"/>
    <property type="evidence" value="ECO:0007669"/>
    <property type="project" value="TreeGrafter"/>
</dbReference>
<dbReference type="PANTHER" id="PTHR23199">
    <property type="entry name" value="NEUROTROPHIN 1-RELATED"/>
    <property type="match status" value="1"/>
</dbReference>
<reference evidence="7" key="1">
    <citation type="journal article" date="2020" name="BMC">
        <title>Leishmania infection induces a limited differential gene expression in the sand fly midgut.</title>
        <authorList>
            <person name="Coutinho-Abreu I.V."/>
            <person name="Serafim T.D."/>
            <person name="Meneses C."/>
            <person name="Kamhawi S."/>
            <person name="Oliveira F."/>
            <person name="Valenzuela J.G."/>
        </authorList>
    </citation>
    <scope>NUCLEOTIDE SEQUENCE</scope>
    <source>
        <strain evidence="7">Jacobina</strain>
        <tissue evidence="7">Midgut</tissue>
    </source>
</reference>
<dbReference type="EMBL" id="GITU01007417">
    <property type="protein sequence ID" value="MBC1176120.1"/>
    <property type="molecule type" value="Transcribed_RNA"/>
</dbReference>
<dbReference type="GO" id="GO:0045087">
    <property type="term" value="P:innate immune response"/>
    <property type="evidence" value="ECO:0007669"/>
    <property type="project" value="TreeGrafter"/>
</dbReference>